<dbReference type="InterPro" id="IPR017853">
    <property type="entry name" value="GH"/>
</dbReference>
<protein>
    <recommendedName>
        <fullName evidence="3">Alpha-galactosidase</fullName>
    </recommendedName>
</protein>
<accession>A0A9X2RXA7</accession>
<dbReference type="RefSeq" id="WP_257632944.1">
    <property type="nucleotide sequence ID" value="NZ_JANIIC010000029.1"/>
</dbReference>
<dbReference type="InterPro" id="IPR013785">
    <property type="entry name" value="Aldolase_TIM"/>
</dbReference>
<dbReference type="AlphaFoldDB" id="A0A9X2RXA7"/>
<comment type="caution">
    <text evidence="1">The sequence shown here is derived from an EMBL/GenBank/DDBJ whole genome shotgun (WGS) entry which is preliminary data.</text>
</comment>
<dbReference type="EMBL" id="JANIIC010000029">
    <property type="protein sequence ID" value="MCQ8832095.1"/>
    <property type="molecule type" value="Genomic_DNA"/>
</dbReference>
<evidence type="ECO:0000313" key="1">
    <source>
        <dbReference type="EMBL" id="MCQ8832095.1"/>
    </source>
</evidence>
<dbReference type="Proteomes" id="UP001142400">
    <property type="component" value="Unassembled WGS sequence"/>
</dbReference>
<dbReference type="SUPFAM" id="SSF51445">
    <property type="entry name" value="(Trans)glycosidases"/>
    <property type="match status" value="1"/>
</dbReference>
<reference evidence="1" key="1">
    <citation type="submission" date="2022-06" db="EMBL/GenBank/DDBJ databases">
        <title>WGS of actinobacteria.</title>
        <authorList>
            <person name="Thawai C."/>
        </authorList>
    </citation>
    <scope>NUCLEOTIDE SEQUENCE</scope>
    <source>
        <strain evidence="1">DSM 42010</strain>
    </source>
</reference>
<sequence>MAAGGLDETIGVLTVQRRALIRSRPPQLPVSFDDSMNRLMGALTTARLLPLIDAAASAGADIFCVDAGWCDEDGGWWDSVGERRPSTTRSPGGLGRAWTASGSAAWCRAPGSNRR</sequence>
<gene>
    <name evidence="1" type="ORF">NQU54_24225</name>
</gene>
<dbReference type="Gene3D" id="3.20.20.70">
    <property type="entry name" value="Aldolase class I"/>
    <property type="match status" value="1"/>
</dbReference>
<evidence type="ECO:0008006" key="3">
    <source>
        <dbReference type="Google" id="ProtNLM"/>
    </source>
</evidence>
<organism evidence="1 2">
    <name type="scientific">Streptomyces malaysiensis subsp. samsunensis</name>
    <dbReference type="NCBI Taxonomy" id="459658"/>
    <lineage>
        <taxon>Bacteria</taxon>
        <taxon>Bacillati</taxon>
        <taxon>Actinomycetota</taxon>
        <taxon>Actinomycetes</taxon>
        <taxon>Kitasatosporales</taxon>
        <taxon>Streptomycetaceae</taxon>
        <taxon>Streptomyces</taxon>
        <taxon>Streptomyces violaceusniger group</taxon>
    </lineage>
</organism>
<proteinExistence type="predicted"/>
<name>A0A9X2RXA7_STRMQ</name>
<keyword evidence="2" id="KW-1185">Reference proteome</keyword>
<evidence type="ECO:0000313" key="2">
    <source>
        <dbReference type="Proteomes" id="UP001142400"/>
    </source>
</evidence>